<dbReference type="STRING" id="39060.SAMN05660706_11830"/>
<proteinExistence type="predicted"/>
<dbReference type="PANTHER" id="PTHR37310:SF1">
    <property type="entry name" value="CYTOPLASMIC PROTEIN"/>
    <property type="match status" value="1"/>
</dbReference>
<evidence type="ECO:0000313" key="1">
    <source>
        <dbReference type="EMBL" id="SFR09215.1"/>
    </source>
</evidence>
<protein>
    <recommendedName>
        <fullName evidence="3">Ferredoxin</fullName>
    </recommendedName>
</protein>
<reference evidence="2" key="1">
    <citation type="submission" date="2016-10" db="EMBL/GenBank/DDBJ databases">
        <authorList>
            <person name="Varghese N."/>
            <person name="Submissions S."/>
        </authorList>
    </citation>
    <scope>NUCLEOTIDE SEQUENCE [LARGE SCALE GENOMIC DNA]</scope>
    <source>
        <strain evidence="2">DSM 3669</strain>
    </source>
</reference>
<dbReference type="CDD" id="cd08026">
    <property type="entry name" value="DUF326"/>
    <property type="match status" value="1"/>
</dbReference>
<dbReference type="OrthoDB" id="5396211at2"/>
<evidence type="ECO:0008006" key="3">
    <source>
        <dbReference type="Google" id="ProtNLM"/>
    </source>
</evidence>
<dbReference type="InterPro" id="IPR005560">
    <property type="entry name" value="Csp_YhjQ"/>
</dbReference>
<name>A0A1I6DUV2_9FIRM</name>
<sequence>MAESYAYYPITQYSNVLRIVQECEAVCENTFTAVLGRQDVSSRVTQLQLLRDCADICTLTAKYIARCSMFARSLAALCAQVCEVCGNHCLRMPDPVSQHCGRICMDCARECRAYAGQASYPTPGYQGPGYSYSEFPGVYSQSEKENENK</sequence>
<dbReference type="AlphaFoldDB" id="A0A1I6DUV2"/>
<evidence type="ECO:0000313" key="2">
    <source>
        <dbReference type="Proteomes" id="UP000199584"/>
    </source>
</evidence>
<accession>A0A1I6DUV2</accession>
<keyword evidence="2" id="KW-1185">Reference proteome</keyword>
<dbReference type="InterPro" id="IPR044543">
    <property type="entry name" value="YHJQ-like"/>
</dbReference>
<gene>
    <name evidence="1" type="ORF">SAMN05660706_11830</name>
</gene>
<organism evidence="1 2">
    <name type="scientific">Desulfoscipio geothermicus DSM 3669</name>
    <dbReference type="NCBI Taxonomy" id="1121426"/>
    <lineage>
        <taxon>Bacteria</taxon>
        <taxon>Bacillati</taxon>
        <taxon>Bacillota</taxon>
        <taxon>Clostridia</taxon>
        <taxon>Eubacteriales</taxon>
        <taxon>Desulfallaceae</taxon>
        <taxon>Desulfoscipio</taxon>
    </lineage>
</organism>
<dbReference type="RefSeq" id="WP_092484239.1">
    <property type="nucleotide sequence ID" value="NZ_FOYM01000018.1"/>
</dbReference>
<dbReference type="Proteomes" id="UP000199584">
    <property type="component" value="Unassembled WGS sequence"/>
</dbReference>
<dbReference type="PANTHER" id="PTHR37310">
    <property type="entry name" value="CYTOPLASMIC PROTEIN-RELATED"/>
    <property type="match status" value="1"/>
</dbReference>
<dbReference type="Gene3D" id="1.20.1270.360">
    <property type="match status" value="1"/>
</dbReference>
<dbReference type="EMBL" id="FOYM01000018">
    <property type="protein sequence ID" value="SFR09215.1"/>
    <property type="molecule type" value="Genomic_DNA"/>
</dbReference>
<dbReference type="Pfam" id="PF03860">
    <property type="entry name" value="Csp"/>
    <property type="match status" value="1"/>
</dbReference>